<name>A0A383V948_TETOB</name>
<keyword evidence="4" id="KW-0762">Sugar transport</keyword>
<dbReference type="PANTHER" id="PTHR10791:SF224">
    <property type="entry name" value="SUGAR TRANSPORTER SWEET"/>
    <property type="match status" value="1"/>
</dbReference>
<evidence type="ECO:0000256" key="7">
    <source>
        <dbReference type="ARBA" id="ARBA00022989"/>
    </source>
</evidence>
<comment type="subcellular location">
    <subcellularLocation>
        <location evidence="1">Endomembrane system</location>
        <topology evidence="1">Multi-pass membrane protein</topology>
    </subcellularLocation>
</comment>
<dbReference type="FunFam" id="1.20.1280.290:FF:000007">
    <property type="entry name" value="Bidirectional sugar transporter SWEET7"/>
    <property type="match status" value="1"/>
</dbReference>
<evidence type="ECO:0000256" key="9">
    <source>
        <dbReference type="SAM" id="MobiDB-lite"/>
    </source>
</evidence>
<gene>
    <name evidence="11" type="ORF">BQ4739_LOCUS1791</name>
</gene>
<evidence type="ECO:0000256" key="2">
    <source>
        <dbReference type="ARBA" id="ARBA00007809"/>
    </source>
</evidence>
<evidence type="ECO:0000313" key="12">
    <source>
        <dbReference type="Proteomes" id="UP000256970"/>
    </source>
</evidence>
<keyword evidence="6" id="KW-0677">Repeat</keyword>
<keyword evidence="3" id="KW-0813">Transport</keyword>
<evidence type="ECO:0000256" key="10">
    <source>
        <dbReference type="SAM" id="Phobius"/>
    </source>
</evidence>
<dbReference type="Gene3D" id="1.20.1280.290">
    <property type="match status" value="2"/>
</dbReference>
<sequence length="380" mass="40029">MPISTTDILLKHVCPGLGVGIAFVLFSSPLKAVLEVNRKKSLGELNVLPFIAMAANCFSWIIYGYVGLDWYIYFGNIPGLMFGMFYVLTCYKFSKEQAQDTLRNIFLGAVMLFFVVGLVSQAAKLDTPGLKTLWGSTCVAILAIYYAAPLTSLAKVVAQRDSSSLHWPLCCMNVINGTLWFAYGMALKDWFVGVPNGVGAAFNVICVVFCFAFPAKGRSRLAGQVNPAANWGVLRLQSVRHPETGARGFESPATAGGFFDVSQMRWRSGVVGSFLRIASGGRLGSMRRSSAAELGAAAGPDDDVLPVAAARIGGSMDSPADSGTPDCKVQDIDLVVVGQQEKGVEGGKAAAADVEAAAGAAAAGAPGSEMAKLGRDQEGS</sequence>
<feature type="transmembrane region" description="Helical" evidence="10">
    <location>
        <begin position="46"/>
        <end position="66"/>
    </location>
</feature>
<evidence type="ECO:0000256" key="6">
    <source>
        <dbReference type="ARBA" id="ARBA00022737"/>
    </source>
</evidence>
<reference evidence="11 12" key="1">
    <citation type="submission" date="2016-10" db="EMBL/GenBank/DDBJ databases">
        <authorList>
            <person name="Cai Z."/>
        </authorList>
    </citation>
    <scope>NUCLEOTIDE SEQUENCE [LARGE SCALE GENOMIC DNA]</scope>
</reference>
<keyword evidence="8 10" id="KW-0472">Membrane</keyword>
<comment type="similarity">
    <text evidence="2">Belongs to the SWEET sugar transporter family.</text>
</comment>
<dbReference type="EMBL" id="FNXT01000133">
    <property type="protein sequence ID" value="SZX61279.1"/>
    <property type="molecule type" value="Genomic_DNA"/>
</dbReference>
<evidence type="ECO:0008006" key="13">
    <source>
        <dbReference type="Google" id="ProtNLM"/>
    </source>
</evidence>
<feature type="transmembrane region" description="Helical" evidence="10">
    <location>
        <begin position="190"/>
        <end position="213"/>
    </location>
</feature>
<dbReference type="GO" id="GO:0016020">
    <property type="term" value="C:membrane"/>
    <property type="evidence" value="ECO:0007669"/>
    <property type="project" value="InterPro"/>
</dbReference>
<feature type="region of interest" description="Disordered" evidence="9">
    <location>
        <begin position="360"/>
        <end position="380"/>
    </location>
</feature>
<keyword evidence="5 10" id="KW-0812">Transmembrane</keyword>
<evidence type="ECO:0000313" key="11">
    <source>
        <dbReference type="EMBL" id="SZX61279.1"/>
    </source>
</evidence>
<dbReference type="PANTHER" id="PTHR10791">
    <property type="entry name" value="RAG1-ACTIVATING PROTEIN 1"/>
    <property type="match status" value="1"/>
</dbReference>
<evidence type="ECO:0000256" key="1">
    <source>
        <dbReference type="ARBA" id="ARBA00004127"/>
    </source>
</evidence>
<feature type="transmembrane region" description="Helical" evidence="10">
    <location>
        <begin position="165"/>
        <end position="184"/>
    </location>
</feature>
<feature type="transmembrane region" description="Helical" evidence="10">
    <location>
        <begin position="105"/>
        <end position="122"/>
    </location>
</feature>
<protein>
    <recommendedName>
        <fullName evidence="13">Bidirectional sugar transporter SWEET</fullName>
    </recommendedName>
</protein>
<dbReference type="AlphaFoldDB" id="A0A383V948"/>
<feature type="transmembrane region" description="Helical" evidence="10">
    <location>
        <begin position="72"/>
        <end position="93"/>
    </location>
</feature>
<accession>A0A383V948</accession>
<dbReference type="Proteomes" id="UP000256970">
    <property type="component" value="Unassembled WGS sequence"/>
</dbReference>
<dbReference type="InterPro" id="IPR047664">
    <property type="entry name" value="SWEET"/>
</dbReference>
<feature type="transmembrane region" description="Helical" evidence="10">
    <location>
        <begin position="134"/>
        <end position="153"/>
    </location>
</feature>
<dbReference type="Pfam" id="PF03083">
    <property type="entry name" value="MtN3_slv"/>
    <property type="match status" value="2"/>
</dbReference>
<organism evidence="11 12">
    <name type="scientific">Tetradesmus obliquus</name>
    <name type="common">Green alga</name>
    <name type="synonym">Acutodesmus obliquus</name>
    <dbReference type="NCBI Taxonomy" id="3088"/>
    <lineage>
        <taxon>Eukaryota</taxon>
        <taxon>Viridiplantae</taxon>
        <taxon>Chlorophyta</taxon>
        <taxon>core chlorophytes</taxon>
        <taxon>Chlorophyceae</taxon>
        <taxon>CS clade</taxon>
        <taxon>Sphaeropleales</taxon>
        <taxon>Scenedesmaceae</taxon>
        <taxon>Tetradesmus</taxon>
    </lineage>
</organism>
<dbReference type="GO" id="GO:0012505">
    <property type="term" value="C:endomembrane system"/>
    <property type="evidence" value="ECO:0007669"/>
    <property type="project" value="UniProtKB-SubCell"/>
</dbReference>
<evidence type="ECO:0000256" key="8">
    <source>
        <dbReference type="ARBA" id="ARBA00023136"/>
    </source>
</evidence>
<evidence type="ECO:0000256" key="5">
    <source>
        <dbReference type="ARBA" id="ARBA00022692"/>
    </source>
</evidence>
<keyword evidence="12" id="KW-1185">Reference proteome</keyword>
<feature type="transmembrane region" description="Helical" evidence="10">
    <location>
        <begin position="16"/>
        <end position="34"/>
    </location>
</feature>
<evidence type="ECO:0000256" key="3">
    <source>
        <dbReference type="ARBA" id="ARBA00022448"/>
    </source>
</evidence>
<dbReference type="GO" id="GO:0051119">
    <property type="term" value="F:sugar transmembrane transporter activity"/>
    <property type="evidence" value="ECO:0007669"/>
    <property type="project" value="InterPro"/>
</dbReference>
<keyword evidence="7 10" id="KW-1133">Transmembrane helix</keyword>
<evidence type="ECO:0000256" key="4">
    <source>
        <dbReference type="ARBA" id="ARBA00022597"/>
    </source>
</evidence>
<proteinExistence type="inferred from homology"/>
<dbReference type="InterPro" id="IPR004316">
    <property type="entry name" value="SWEET_rpt"/>
</dbReference>